<evidence type="ECO:0000313" key="1">
    <source>
        <dbReference type="EMBL" id="EDW56645.1"/>
    </source>
</evidence>
<name>B4I7S0_DROSE</name>
<gene>
    <name evidence="1" type="primary">Dsec\GM15709</name>
    <name evidence="1" type="ORF">Dsec_GM15709</name>
</gene>
<dbReference type="EMBL" id="CH480824">
    <property type="protein sequence ID" value="EDW56645.1"/>
    <property type="molecule type" value="Genomic_DNA"/>
</dbReference>
<evidence type="ECO:0000313" key="2">
    <source>
        <dbReference type="Proteomes" id="UP000001292"/>
    </source>
</evidence>
<dbReference type="AlphaFoldDB" id="B4I7S0"/>
<dbReference type="Proteomes" id="UP000001292">
    <property type="component" value="Unassembled WGS sequence"/>
</dbReference>
<reference evidence="1 2" key="1">
    <citation type="journal article" date="2007" name="Nature">
        <title>Evolution of genes and genomes on the Drosophila phylogeny.</title>
        <authorList>
            <consortium name="Drosophila 12 Genomes Consortium"/>
            <person name="Clark A.G."/>
            <person name="Eisen M.B."/>
            <person name="Smith D.R."/>
            <person name="Bergman C.M."/>
            <person name="Oliver B."/>
            <person name="Markow T.A."/>
            <person name="Kaufman T.C."/>
            <person name="Kellis M."/>
            <person name="Gelbart W."/>
            <person name="Iyer V.N."/>
            <person name="Pollard D.A."/>
            <person name="Sackton T.B."/>
            <person name="Larracuente A.M."/>
            <person name="Singh N.D."/>
            <person name="Abad J.P."/>
            <person name="Abt D.N."/>
            <person name="Adryan B."/>
            <person name="Aguade M."/>
            <person name="Akashi H."/>
            <person name="Anderson W.W."/>
            <person name="Aquadro C.F."/>
            <person name="Ardell D.H."/>
            <person name="Arguello R."/>
            <person name="Artieri C.G."/>
            <person name="Barbash D.A."/>
            <person name="Barker D."/>
            <person name="Barsanti P."/>
            <person name="Batterham P."/>
            <person name="Batzoglou S."/>
            <person name="Begun D."/>
            <person name="Bhutkar A."/>
            <person name="Blanco E."/>
            <person name="Bosak S.A."/>
            <person name="Bradley R.K."/>
            <person name="Brand A.D."/>
            <person name="Brent M.R."/>
            <person name="Brooks A.N."/>
            <person name="Brown R.H."/>
            <person name="Butlin R.K."/>
            <person name="Caggese C."/>
            <person name="Calvi B.R."/>
            <person name="Bernardo de Carvalho A."/>
            <person name="Caspi A."/>
            <person name="Castrezana S."/>
            <person name="Celniker S.E."/>
            <person name="Chang J.L."/>
            <person name="Chapple C."/>
            <person name="Chatterji S."/>
            <person name="Chinwalla A."/>
            <person name="Civetta A."/>
            <person name="Clifton S.W."/>
            <person name="Comeron J.M."/>
            <person name="Costello J.C."/>
            <person name="Coyne J.A."/>
            <person name="Daub J."/>
            <person name="David R.G."/>
            <person name="Delcher A.L."/>
            <person name="Delehaunty K."/>
            <person name="Do C.B."/>
            <person name="Ebling H."/>
            <person name="Edwards K."/>
            <person name="Eickbush T."/>
            <person name="Evans J.D."/>
            <person name="Filipski A."/>
            <person name="Findeiss S."/>
            <person name="Freyhult E."/>
            <person name="Fulton L."/>
            <person name="Fulton R."/>
            <person name="Garcia A.C."/>
            <person name="Gardiner A."/>
            <person name="Garfield D.A."/>
            <person name="Garvin B.E."/>
            <person name="Gibson G."/>
            <person name="Gilbert D."/>
            <person name="Gnerre S."/>
            <person name="Godfrey J."/>
            <person name="Good R."/>
            <person name="Gotea V."/>
            <person name="Gravely B."/>
            <person name="Greenberg A.J."/>
            <person name="Griffiths-Jones S."/>
            <person name="Gross S."/>
            <person name="Guigo R."/>
            <person name="Gustafson E.A."/>
            <person name="Haerty W."/>
            <person name="Hahn M.W."/>
            <person name="Halligan D.L."/>
            <person name="Halpern A.L."/>
            <person name="Halter G.M."/>
            <person name="Han M.V."/>
            <person name="Heger A."/>
            <person name="Hillier L."/>
            <person name="Hinrichs A.S."/>
            <person name="Holmes I."/>
            <person name="Hoskins R.A."/>
            <person name="Hubisz M.J."/>
            <person name="Hultmark D."/>
            <person name="Huntley M.A."/>
            <person name="Jaffe D.B."/>
            <person name="Jagadeeshan S."/>
            <person name="Jeck W.R."/>
            <person name="Johnson J."/>
            <person name="Jones C.D."/>
            <person name="Jordan W.C."/>
            <person name="Karpen G.H."/>
            <person name="Kataoka E."/>
            <person name="Keightley P.D."/>
            <person name="Kheradpour P."/>
            <person name="Kirkness E.F."/>
            <person name="Koerich L.B."/>
            <person name="Kristiansen K."/>
            <person name="Kudrna D."/>
            <person name="Kulathinal R.J."/>
            <person name="Kumar S."/>
            <person name="Kwok R."/>
            <person name="Lander E."/>
            <person name="Langley C.H."/>
            <person name="Lapoint R."/>
            <person name="Lazzaro B.P."/>
            <person name="Lee S.J."/>
            <person name="Levesque L."/>
            <person name="Li R."/>
            <person name="Lin C.F."/>
            <person name="Lin M.F."/>
            <person name="Lindblad-Toh K."/>
            <person name="Llopart A."/>
            <person name="Long M."/>
            <person name="Low L."/>
            <person name="Lozovsky E."/>
            <person name="Lu J."/>
            <person name="Luo M."/>
            <person name="Machado C.A."/>
            <person name="Makalowski W."/>
            <person name="Marzo M."/>
            <person name="Matsuda M."/>
            <person name="Matzkin L."/>
            <person name="McAllister B."/>
            <person name="McBride C.S."/>
            <person name="McKernan B."/>
            <person name="McKernan K."/>
            <person name="Mendez-Lago M."/>
            <person name="Minx P."/>
            <person name="Mollenhauer M.U."/>
            <person name="Montooth K."/>
            <person name="Mount S.M."/>
            <person name="Mu X."/>
            <person name="Myers E."/>
            <person name="Negre B."/>
            <person name="Newfeld S."/>
            <person name="Nielsen R."/>
            <person name="Noor M.A."/>
            <person name="O'Grady P."/>
            <person name="Pachter L."/>
            <person name="Papaceit M."/>
            <person name="Parisi M.J."/>
            <person name="Parisi M."/>
            <person name="Parts L."/>
            <person name="Pedersen J.S."/>
            <person name="Pesole G."/>
            <person name="Phillippy A.M."/>
            <person name="Ponting C.P."/>
            <person name="Pop M."/>
            <person name="Porcelli D."/>
            <person name="Powell J.R."/>
            <person name="Prohaska S."/>
            <person name="Pruitt K."/>
            <person name="Puig M."/>
            <person name="Quesneville H."/>
            <person name="Ram K.R."/>
            <person name="Rand D."/>
            <person name="Rasmussen M.D."/>
            <person name="Reed L.K."/>
            <person name="Reenan R."/>
            <person name="Reily A."/>
            <person name="Remington K.A."/>
            <person name="Rieger T.T."/>
            <person name="Ritchie M.G."/>
            <person name="Robin C."/>
            <person name="Rogers Y.H."/>
            <person name="Rohde C."/>
            <person name="Rozas J."/>
            <person name="Rubenfield M.J."/>
            <person name="Ruiz A."/>
            <person name="Russo S."/>
            <person name="Salzberg S.L."/>
            <person name="Sanchez-Gracia A."/>
            <person name="Saranga D.J."/>
            <person name="Sato H."/>
            <person name="Schaeffer S.W."/>
            <person name="Schatz M.C."/>
            <person name="Schlenke T."/>
            <person name="Schwartz R."/>
            <person name="Segarra C."/>
            <person name="Singh R.S."/>
            <person name="Sirot L."/>
            <person name="Sirota M."/>
            <person name="Sisneros N.B."/>
            <person name="Smith C.D."/>
            <person name="Smith T.F."/>
            <person name="Spieth J."/>
            <person name="Stage D.E."/>
            <person name="Stark A."/>
            <person name="Stephan W."/>
            <person name="Strausberg R.L."/>
            <person name="Strempel S."/>
            <person name="Sturgill D."/>
            <person name="Sutton G."/>
            <person name="Sutton G.G."/>
            <person name="Tao W."/>
            <person name="Teichmann S."/>
            <person name="Tobari Y.N."/>
            <person name="Tomimura Y."/>
            <person name="Tsolas J.M."/>
            <person name="Valente V.L."/>
            <person name="Venter E."/>
            <person name="Venter J.C."/>
            <person name="Vicario S."/>
            <person name="Vieira F.G."/>
            <person name="Vilella A.J."/>
            <person name="Villasante A."/>
            <person name="Walenz B."/>
            <person name="Wang J."/>
            <person name="Wasserman M."/>
            <person name="Watts T."/>
            <person name="Wilson D."/>
            <person name="Wilson R.K."/>
            <person name="Wing R.A."/>
            <person name="Wolfner M.F."/>
            <person name="Wong A."/>
            <person name="Wong G.K."/>
            <person name="Wu C.I."/>
            <person name="Wu G."/>
            <person name="Yamamoto D."/>
            <person name="Yang H.P."/>
            <person name="Yang S.P."/>
            <person name="Yorke J.A."/>
            <person name="Yoshida K."/>
            <person name="Zdobnov E."/>
            <person name="Zhang P."/>
            <person name="Zhang Y."/>
            <person name="Zimin A.V."/>
            <person name="Baldwin J."/>
            <person name="Abdouelleil A."/>
            <person name="Abdulkadir J."/>
            <person name="Abebe A."/>
            <person name="Abera B."/>
            <person name="Abreu J."/>
            <person name="Acer S.C."/>
            <person name="Aftuck L."/>
            <person name="Alexander A."/>
            <person name="An P."/>
            <person name="Anderson E."/>
            <person name="Anderson S."/>
            <person name="Arachi H."/>
            <person name="Azer M."/>
            <person name="Bachantsang P."/>
            <person name="Barry A."/>
            <person name="Bayul T."/>
            <person name="Berlin A."/>
            <person name="Bessette D."/>
            <person name="Bloom T."/>
            <person name="Blye J."/>
            <person name="Boguslavskiy L."/>
            <person name="Bonnet C."/>
            <person name="Boukhgalter B."/>
            <person name="Bourzgui I."/>
            <person name="Brown A."/>
            <person name="Cahill P."/>
            <person name="Channer S."/>
            <person name="Cheshatsang Y."/>
            <person name="Chuda L."/>
            <person name="Citroen M."/>
            <person name="Collymore A."/>
            <person name="Cooke P."/>
            <person name="Costello M."/>
            <person name="D'Aco K."/>
            <person name="Daza R."/>
            <person name="De Haan G."/>
            <person name="DeGray S."/>
            <person name="DeMaso C."/>
            <person name="Dhargay N."/>
            <person name="Dooley K."/>
            <person name="Dooley E."/>
            <person name="Doricent M."/>
            <person name="Dorje P."/>
            <person name="Dorjee K."/>
            <person name="Dupes A."/>
            <person name="Elong R."/>
            <person name="Falk J."/>
            <person name="Farina A."/>
            <person name="Faro S."/>
            <person name="Ferguson D."/>
            <person name="Fisher S."/>
            <person name="Foley C.D."/>
            <person name="Franke A."/>
            <person name="Friedrich D."/>
            <person name="Gadbois L."/>
            <person name="Gearin G."/>
            <person name="Gearin C.R."/>
            <person name="Giannoukos G."/>
            <person name="Goode T."/>
            <person name="Graham J."/>
            <person name="Grandbois E."/>
            <person name="Grewal S."/>
            <person name="Gyaltsen K."/>
            <person name="Hafez N."/>
            <person name="Hagos B."/>
            <person name="Hall J."/>
            <person name="Henson C."/>
            <person name="Hollinger A."/>
            <person name="Honan T."/>
            <person name="Huard M.D."/>
            <person name="Hughes L."/>
            <person name="Hurhula B."/>
            <person name="Husby M.E."/>
            <person name="Kamat A."/>
            <person name="Kanga B."/>
            <person name="Kashin S."/>
            <person name="Khazanovich D."/>
            <person name="Kisner P."/>
            <person name="Lance K."/>
            <person name="Lara M."/>
            <person name="Lee W."/>
            <person name="Lennon N."/>
            <person name="Letendre F."/>
            <person name="LeVine R."/>
            <person name="Lipovsky A."/>
            <person name="Liu X."/>
            <person name="Liu J."/>
            <person name="Liu S."/>
            <person name="Lokyitsang T."/>
            <person name="Lokyitsang Y."/>
            <person name="Lubonja R."/>
            <person name="Lui A."/>
            <person name="MacDonald P."/>
            <person name="Magnisalis V."/>
            <person name="Maru K."/>
            <person name="Matthews C."/>
            <person name="McCusker W."/>
            <person name="McDonough S."/>
            <person name="Mehta T."/>
            <person name="Meldrim J."/>
            <person name="Meneus L."/>
            <person name="Mihai O."/>
            <person name="Mihalev A."/>
            <person name="Mihova T."/>
            <person name="Mittelman R."/>
            <person name="Mlenga V."/>
            <person name="Montmayeur A."/>
            <person name="Mulrain L."/>
            <person name="Navidi A."/>
            <person name="Naylor J."/>
            <person name="Negash T."/>
            <person name="Nguyen T."/>
            <person name="Nguyen N."/>
            <person name="Nicol R."/>
            <person name="Norbu C."/>
            <person name="Norbu N."/>
            <person name="Novod N."/>
            <person name="O'Neill B."/>
            <person name="Osman S."/>
            <person name="Markiewicz E."/>
            <person name="Oyono O.L."/>
            <person name="Patti C."/>
            <person name="Phunkhang P."/>
            <person name="Pierre F."/>
            <person name="Priest M."/>
            <person name="Raghuraman S."/>
            <person name="Rege F."/>
            <person name="Reyes R."/>
            <person name="Rise C."/>
            <person name="Rogov P."/>
            <person name="Ross K."/>
            <person name="Ryan E."/>
            <person name="Settipalli S."/>
            <person name="Shea T."/>
            <person name="Sherpa N."/>
            <person name="Shi L."/>
            <person name="Shih D."/>
            <person name="Sparrow T."/>
            <person name="Spaulding J."/>
            <person name="Stalker J."/>
            <person name="Stange-Thomann N."/>
            <person name="Stavropoulos S."/>
            <person name="Stone C."/>
            <person name="Strader C."/>
            <person name="Tesfaye S."/>
            <person name="Thomson T."/>
            <person name="Thoulutsang Y."/>
            <person name="Thoulutsang D."/>
            <person name="Topham K."/>
            <person name="Topping I."/>
            <person name="Tsamla T."/>
            <person name="Vassiliev H."/>
            <person name="Vo A."/>
            <person name="Wangchuk T."/>
            <person name="Wangdi T."/>
            <person name="Weiand M."/>
            <person name="Wilkinson J."/>
            <person name="Wilson A."/>
            <person name="Yadav S."/>
            <person name="Young G."/>
            <person name="Yu Q."/>
            <person name="Zembek L."/>
            <person name="Zhong D."/>
            <person name="Zimmer A."/>
            <person name="Zwirko Z."/>
            <person name="Jaffe D.B."/>
            <person name="Alvarez P."/>
            <person name="Brockman W."/>
            <person name="Butler J."/>
            <person name="Chin C."/>
            <person name="Gnerre S."/>
            <person name="Grabherr M."/>
            <person name="Kleber M."/>
            <person name="Mauceli E."/>
            <person name="MacCallum I."/>
        </authorList>
    </citation>
    <scope>NUCLEOTIDE SEQUENCE [LARGE SCALE GENOMIC DNA]</scope>
    <source>
        <strain evidence="2">Rob3c / Tucson 14021-0248.25</strain>
    </source>
</reference>
<dbReference type="HOGENOM" id="CLU_1564524_0_0_1"/>
<organism evidence="2">
    <name type="scientific">Drosophila sechellia</name>
    <name type="common">Fruit fly</name>
    <dbReference type="NCBI Taxonomy" id="7238"/>
    <lineage>
        <taxon>Eukaryota</taxon>
        <taxon>Metazoa</taxon>
        <taxon>Ecdysozoa</taxon>
        <taxon>Arthropoda</taxon>
        <taxon>Hexapoda</taxon>
        <taxon>Insecta</taxon>
        <taxon>Pterygota</taxon>
        <taxon>Neoptera</taxon>
        <taxon>Endopterygota</taxon>
        <taxon>Diptera</taxon>
        <taxon>Brachycera</taxon>
        <taxon>Muscomorpha</taxon>
        <taxon>Ephydroidea</taxon>
        <taxon>Drosophilidae</taxon>
        <taxon>Drosophila</taxon>
        <taxon>Sophophora</taxon>
    </lineage>
</organism>
<protein>
    <submittedName>
        <fullName evidence="1">GM15709</fullName>
    </submittedName>
</protein>
<proteinExistence type="predicted"/>
<sequence>MPGSVPELRVIKRRFMGIVWDRAPPTAAIQSGPGQLAFLKSVQQQQQVLHLGANPFMVRSRSRGLRAGEMDMDTALGSASHAMGSHGHKRQATAETGIYGAFCIRSEAKVFRGDRNLAGAGGLGLGLVLAQVLVLGPGLEMETGKVFGLETLGVDKVTCQLEAKCERGGLH</sequence>
<accession>B4I7S0</accession>
<keyword evidence="2" id="KW-1185">Reference proteome</keyword>